<organism evidence="1 2">
    <name type="scientific">Nepenthes gracilis</name>
    <name type="common">Slender pitcher plant</name>
    <dbReference type="NCBI Taxonomy" id="150966"/>
    <lineage>
        <taxon>Eukaryota</taxon>
        <taxon>Viridiplantae</taxon>
        <taxon>Streptophyta</taxon>
        <taxon>Embryophyta</taxon>
        <taxon>Tracheophyta</taxon>
        <taxon>Spermatophyta</taxon>
        <taxon>Magnoliopsida</taxon>
        <taxon>eudicotyledons</taxon>
        <taxon>Gunneridae</taxon>
        <taxon>Pentapetalae</taxon>
        <taxon>Caryophyllales</taxon>
        <taxon>Nepenthaceae</taxon>
        <taxon>Nepenthes</taxon>
    </lineage>
</organism>
<evidence type="ECO:0000313" key="1">
    <source>
        <dbReference type="EMBL" id="GMH01040.1"/>
    </source>
</evidence>
<dbReference type="AlphaFoldDB" id="A0AAD3RYL3"/>
<gene>
    <name evidence="1" type="ORF">Nepgr_002879</name>
</gene>
<proteinExistence type="predicted"/>
<accession>A0AAD3RYL3</accession>
<evidence type="ECO:0000313" key="2">
    <source>
        <dbReference type="Proteomes" id="UP001279734"/>
    </source>
</evidence>
<dbReference type="Proteomes" id="UP001279734">
    <property type="component" value="Unassembled WGS sequence"/>
</dbReference>
<dbReference type="EMBL" id="BSYO01000002">
    <property type="protein sequence ID" value="GMH01040.1"/>
    <property type="molecule type" value="Genomic_DNA"/>
</dbReference>
<protein>
    <submittedName>
        <fullName evidence="1">Uncharacterized protein</fullName>
    </submittedName>
</protein>
<reference evidence="1" key="1">
    <citation type="submission" date="2023-05" db="EMBL/GenBank/DDBJ databases">
        <title>Nepenthes gracilis genome sequencing.</title>
        <authorList>
            <person name="Fukushima K."/>
        </authorList>
    </citation>
    <scope>NUCLEOTIDE SEQUENCE</scope>
    <source>
        <strain evidence="1">SING2019-196</strain>
    </source>
</reference>
<sequence length="85" mass="9391">MVDDPCRSLDRRQELVYKGCSSSHDNACGRYRILKGGLQAKLHCAPPAWRGDGDLVGDVRKLGWSYTSTPQGKVISHRDFISSLG</sequence>
<comment type="caution">
    <text evidence="1">The sequence shown here is derived from an EMBL/GenBank/DDBJ whole genome shotgun (WGS) entry which is preliminary data.</text>
</comment>
<name>A0AAD3RYL3_NEPGR</name>
<keyword evidence="2" id="KW-1185">Reference proteome</keyword>